<feature type="transmembrane region" description="Helical" evidence="1">
    <location>
        <begin position="97"/>
        <end position="119"/>
    </location>
</feature>
<name>A0A650EP09_9FIRM</name>
<keyword evidence="1" id="KW-0812">Transmembrane</keyword>
<keyword evidence="1" id="KW-1133">Transmembrane helix</keyword>
<accession>A0A650EP09</accession>
<proteinExistence type="predicted"/>
<evidence type="ECO:0000256" key="1">
    <source>
        <dbReference type="SAM" id="Phobius"/>
    </source>
</evidence>
<gene>
    <name evidence="2" type="ORF">Firmicute1046_2480</name>
</gene>
<dbReference type="EMBL" id="MN577573">
    <property type="protein sequence ID" value="QGT51172.1"/>
    <property type="molecule type" value="Genomic_DNA"/>
</dbReference>
<dbReference type="AlphaFoldDB" id="A0A650EP09"/>
<keyword evidence="1" id="KW-0472">Membrane</keyword>
<evidence type="ECO:0000313" key="2">
    <source>
        <dbReference type="EMBL" id="QGT51172.1"/>
    </source>
</evidence>
<protein>
    <submittedName>
        <fullName evidence="2">Uncharacterized protein</fullName>
    </submittedName>
</protein>
<sequence length="166" mass="18242">MGEMSKQVQKMVCPKCGSDRLQITTESNTQTSGKNYSSGQGCLGYLMFGPLGLLCGSCGQKQKTTVTNTDYWLCPDCGNKFRNPDDIKADISKKSKIASFPMLLVLLALAAFIIGLGIWLDTSVLKVFGIICAIIYILAWIVTKTWVIPKAKKELSDIEEGMAKFR</sequence>
<organism evidence="2">
    <name type="scientific">uncultured Bacillota bacterium</name>
    <dbReference type="NCBI Taxonomy" id="344338"/>
    <lineage>
        <taxon>Bacteria</taxon>
        <taxon>Bacillati</taxon>
        <taxon>Bacillota</taxon>
        <taxon>environmental samples</taxon>
    </lineage>
</organism>
<feature type="transmembrane region" description="Helical" evidence="1">
    <location>
        <begin position="125"/>
        <end position="143"/>
    </location>
</feature>
<reference evidence="2" key="1">
    <citation type="journal article" date="2020" name="J. ISSAAS">
        <title>Lactobacilli and other gastrointestinal microbiota of Peromyscus leucopus, reservoir host for agents of Lyme disease and other zoonoses in North America.</title>
        <authorList>
            <person name="Milovic A."/>
            <person name="Bassam K."/>
            <person name="Shao H."/>
            <person name="Chatzistamou I."/>
            <person name="Tufts D.M."/>
            <person name="Diuk-Wasser M."/>
            <person name="Barbour A.G."/>
        </authorList>
    </citation>
    <scope>NUCLEOTIDE SEQUENCE</scope>
    <source>
        <strain evidence="2">LL40</strain>
    </source>
</reference>